<dbReference type="EMBL" id="FXWV01000008">
    <property type="protein sequence ID" value="SMR74706.1"/>
    <property type="molecule type" value="Genomic_DNA"/>
</dbReference>
<dbReference type="Proteomes" id="UP001159257">
    <property type="component" value="Unassembled WGS sequence"/>
</dbReference>
<evidence type="ECO:0000313" key="2">
    <source>
        <dbReference type="EMBL" id="SMR74706.1"/>
    </source>
</evidence>
<organism evidence="2 3">
    <name type="scientific">Marinobacterium sediminicola</name>
    <dbReference type="NCBI Taxonomy" id="518898"/>
    <lineage>
        <taxon>Bacteria</taxon>
        <taxon>Pseudomonadati</taxon>
        <taxon>Pseudomonadota</taxon>
        <taxon>Gammaproteobacteria</taxon>
        <taxon>Oceanospirillales</taxon>
        <taxon>Oceanospirillaceae</taxon>
        <taxon>Marinobacterium</taxon>
    </lineage>
</organism>
<evidence type="ECO:0000259" key="1">
    <source>
        <dbReference type="Pfam" id="PF24514"/>
    </source>
</evidence>
<feature type="domain" description="SpaA-like prealbumin fold" evidence="1">
    <location>
        <begin position="375"/>
        <end position="496"/>
    </location>
</feature>
<protein>
    <recommendedName>
        <fullName evidence="1">SpaA-like prealbumin fold domain-containing protein</fullName>
    </recommendedName>
</protein>
<name>A0ABY1S0G9_9GAMM</name>
<reference evidence="2 3" key="1">
    <citation type="submission" date="2017-05" db="EMBL/GenBank/DDBJ databases">
        <authorList>
            <person name="Varghese N."/>
            <person name="Submissions S."/>
        </authorList>
    </citation>
    <scope>NUCLEOTIDE SEQUENCE [LARGE SCALE GENOMIC DNA]</scope>
    <source>
        <strain evidence="2 3">CGMCC 1.7287</strain>
    </source>
</reference>
<accession>A0ABY1S0G9</accession>
<evidence type="ECO:0000313" key="3">
    <source>
        <dbReference type="Proteomes" id="UP001159257"/>
    </source>
</evidence>
<dbReference type="InterPro" id="IPR055371">
    <property type="entry name" value="SpaA_PFL_dom_4"/>
</dbReference>
<comment type="caution">
    <text evidence="2">The sequence shown here is derived from an EMBL/GenBank/DDBJ whole genome shotgun (WGS) entry which is preliminary data.</text>
</comment>
<dbReference type="Pfam" id="PF24514">
    <property type="entry name" value="SpaA_4"/>
    <property type="match status" value="1"/>
</dbReference>
<sequence length="707" mass="73168">MRQAAYEGKGTCRIHRIQGEQKQPLMTGMVGESEPLWSWRWEMKSFKYRCTASLTRLFKLLALSLPLVLVLAFNPGDAYAVCQGPASTTPSLFEDDDGDLAYTGTCADGVTDSDLDWNDFDPVTWIGTAPDQTGSSEAMGWRFVGVEDAQVSSDDIGFVGGTKQDDECAIVRNAKSLNKGDLKRIYLSDNTINGDIFLNLAWVRIPQNSTTASAHVAFEFNKGETPCPSGSDGLVERSPGDMLIVYDFEGGDAAPTIKLARWTITAGDSCDVASHAPPCWGTATELVSVGAAEAAVNVGGSVQDFLGPDGAEWLGPVEFGEAGINLTAAGVFAPGVCESFGSAFAVSRSSGNSGTAQMKDLVGPTPFELDNCGTIIIEKETIGGDGTFGFSVSGLDLTAVSTSGGSSVTSNSFNLVTSSNYDAITITEVPVGVYTVEEISAGAGFSFKDLVCVDDSDGGSNNVNTSSPSSLQTGGSPVATIRMDLKEQVTCTFRNEQAYLTVNKAVVNACTGNNNDGGVFDLLIDGFVEANDVGNGGTTGSVTVGVGSHTVSETNGDSSAVDEYYVEISGDCDSSGNVSLVGGDSKSCTITNVRLPHIKVTKVVNGPAAAFDLYIDGQLVFDDAGNGDSAEVAVSLTGPHTISEKASDGSDVDPAAWLTAITCSDGTSVQAATSLSGISAGSGELVECTIYNNAVSAAAACVEPNGL</sequence>
<keyword evidence="3" id="KW-1185">Reference proteome</keyword>
<proteinExistence type="predicted"/>
<gene>
    <name evidence="2" type="ORF">SAMN04487964_1082</name>
</gene>